<dbReference type="EMBL" id="QLMH01000001">
    <property type="protein sequence ID" value="RAK23162.1"/>
    <property type="molecule type" value="Genomic_DNA"/>
</dbReference>
<accession>A0A327YRI3</accession>
<evidence type="ECO:0000313" key="3">
    <source>
        <dbReference type="Proteomes" id="UP000248555"/>
    </source>
</evidence>
<feature type="compositionally biased region" description="Basic and acidic residues" evidence="1">
    <location>
        <begin position="7"/>
        <end position="19"/>
    </location>
</feature>
<sequence>MAKRTKKNDPQQKNKKDFDSSVIDSEFSHELGSAAANKIHKDKAKKEKVSKNDGEYKG</sequence>
<reference evidence="2 3" key="1">
    <citation type="submission" date="2018-06" db="EMBL/GenBank/DDBJ databases">
        <title>Genomic Encyclopedia of Type Strains, Phase III (KMG-III): the genomes of soil and plant-associated and newly described type strains.</title>
        <authorList>
            <person name="Whitman W."/>
        </authorList>
    </citation>
    <scope>NUCLEOTIDE SEQUENCE [LARGE SCALE GENOMIC DNA]</scope>
    <source>
        <strain evidence="2 3">CGMCC 1.8979</strain>
    </source>
</reference>
<dbReference type="Proteomes" id="UP000248555">
    <property type="component" value="Unassembled WGS sequence"/>
</dbReference>
<keyword evidence="3" id="KW-1185">Reference proteome</keyword>
<proteinExistence type="predicted"/>
<name>A0A327YRI3_9BACL</name>
<evidence type="ECO:0000256" key="1">
    <source>
        <dbReference type="SAM" id="MobiDB-lite"/>
    </source>
</evidence>
<feature type="region of interest" description="Disordered" evidence="1">
    <location>
        <begin position="1"/>
        <end position="58"/>
    </location>
</feature>
<dbReference type="AlphaFoldDB" id="A0A327YRI3"/>
<feature type="compositionally biased region" description="Basic and acidic residues" evidence="1">
    <location>
        <begin position="44"/>
        <end position="58"/>
    </location>
</feature>
<protein>
    <submittedName>
        <fullName evidence="2">Uncharacterized protein</fullName>
    </submittedName>
</protein>
<gene>
    <name evidence="2" type="ORF">B0I26_101116</name>
</gene>
<evidence type="ECO:0000313" key="2">
    <source>
        <dbReference type="EMBL" id="RAK23162.1"/>
    </source>
</evidence>
<organism evidence="2 3">
    <name type="scientific">Paranoxybacillus vitaminiphilus</name>
    <dbReference type="NCBI Taxonomy" id="581036"/>
    <lineage>
        <taxon>Bacteria</taxon>
        <taxon>Bacillati</taxon>
        <taxon>Bacillota</taxon>
        <taxon>Bacilli</taxon>
        <taxon>Bacillales</taxon>
        <taxon>Anoxybacillaceae</taxon>
        <taxon>Paranoxybacillus</taxon>
    </lineage>
</organism>
<comment type="caution">
    <text evidence="2">The sequence shown here is derived from an EMBL/GenBank/DDBJ whole genome shotgun (WGS) entry which is preliminary data.</text>
</comment>
<dbReference type="RefSeq" id="WP_181502652.1">
    <property type="nucleotide sequence ID" value="NZ_QLMH01000001.1"/>
</dbReference>